<evidence type="ECO:0000256" key="1">
    <source>
        <dbReference type="SAM" id="Phobius"/>
    </source>
</evidence>
<dbReference type="GO" id="GO:0045202">
    <property type="term" value="C:synapse"/>
    <property type="evidence" value="ECO:0007669"/>
    <property type="project" value="TreeGrafter"/>
</dbReference>
<dbReference type="PANTHER" id="PTHR15381">
    <property type="entry name" value="CHONDROITIN SULFATE PROTEOGLYCAN 5 -RELATED"/>
    <property type="match status" value="1"/>
</dbReference>
<dbReference type="GO" id="GO:0048858">
    <property type="term" value="P:cell projection morphogenesis"/>
    <property type="evidence" value="ECO:0007669"/>
    <property type="project" value="TreeGrafter"/>
</dbReference>
<reference evidence="2" key="1">
    <citation type="submission" date="2025-08" db="UniProtKB">
        <authorList>
            <consortium name="Ensembl"/>
        </authorList>
    </citation>
    <scope>IDENTIFICATION</scope>
</reference>
<name>A0A8C2UR33_CHILA</name>
<accession>A0A8C2UR33</accession>
<dbReference type="Proteomes" id="UP000694398">
    <property type="component" value="Unassembled WGS sequence"/>
</dbReference>
<evidence type="ECO:0000313" key="2">
    <source>
        <dbReference type="Ensembl" id="ENSCLAP00000004274.1"/>
    </source>
</evidence>
<keyword evidence="3" id="KW-1185">Reference proteome</keyword>
<organism evidence="2 3">
    <name type="scientific">Chinchilla lanigera</name>
    <name type="common">Long-tailed chinchilla</name>
    <name type="synonym">Chinchilla villidera</name>
    <dbReference type="NCBI Taxonomy" id="34839"/>
    <lineage>
        <taxon>Eukaryota</taxon>
        <taxon>Metazoa</taxon>
        <taxon>Chordata</taxon>
        <taxon>Craniata</taxon>
        <taxon>Vertebrata</taxon>
        <taxon>Euteleostomi</taxon>
        <taxon>Mammalia</taxon>
        <taxon>Eutheria</taxon>
        <taxon>Euarchontoglires</taxon>
        <taxon>Glires</taxon>
        <taxon>Rodentia</taxon>
        <taxon>Hystricomorpha</taxon>
        <taxon>Chinchillidae</taxon>
        <taxon>Chinchilla</taxon>
    </lineage>
</organism>
<reference evidence="2" key="2">
    <citation type="submission" date="2025-09" db="UniProtKB">
        <authorList>
            <consortium name="Ensembl"/>
        </authorList>
    </citation>
    <scope>IDENTIFICATION</scope>
</reference>
<protein>
    <submittedName>
        <fullName evidence="2">Uncharacterized protein</fullName>
    </submittedName>
</protein>
<dbReference type="GeneTree" id="ENSGT00940000154419"/>
<evidence type="ECO:0000313" key="3">
    <source>
        <dbReference type="Proteomes" id="UP000694398"/>
    </source>
</evidence>
<dbReference type="OMA" id="DCNQGQC"/>
<dbReference type="AlphaFoldDB" id="A0A8C2UR33"/>
<keyword evidence="1" id="KW-0812">Transmembrane</keyword>
<keyword evidence="1" id="KW-0472">Membrane</keyword>
<dbReference type="Ensembl" id="ENSCLAT00000004356.1">
    <property type="protein sequence ID" value="ENSCLAP00000004274.1"/>
    <property type="gene ID" value="ENSCLAG00000003043.1"/>
</dbReference>
<sequence>DNQTLCFKPDSIKVNNTIGTELNLKAICSRAVAKGYEEFYFPLVEGNRLRCVTNCTSDVAGAIDCNQGQCFLEKSGPACRCFSTDTLWFSGPRCEVAVHWRALVGGLAGAGALLLLVLLGVLSFWVMQFRRKDAGEVLGRSRADDREWFEVWDDDAKGTFFNKGFEDDRTAKDANFQVALQTVDPNVQVHIQRPEMALSSM</sequence>
<dbReference type="PANTHER" id="PTHR15381:SF3">
    <property type="entry name" value="MUCIN-3B-LIKE"/>
    <property type="match status" value="1"/>
</dbReference>
<proteinExistence type="predicted"/>
<keyword evidence="1" id="KW-1133">Transmembrane helix</keyword>
<feature type="transmembrane region" description="Helical" evidence="1">
    <location>
        <begin position="102"/>
        <end position="126"/>
    </location>
</feature>